<evidence type="ECO:0000313" key="2">
    <source>
        <dbReference type="Proteomes" id="UP001229209"/>
    </source>
</evidence>
<keyword evidence="2" id="KW-1185">Reference proteome</keyword>
<comment type="caution">
    <text evidence="1">The sequence shown here is derived from an EMBL/GenBank/DDBJ whole genome shotgun (WGS) entry which is preliminary data.</text>
</comment>
<organism evidence="1 2">
    <name type="scientific">Alicyclobacillus tolerans</name>
    <dbReference type="NCBI Taxonomy" id="90970"/>
    <lineage>
        <taxon>Bacteria</taxon>
        <taxon>Bacillati</taxon>
        <taxon>Bacillota</taxon>
        <taxon>Bacilli</taxon>
        <taxon>Bacillales</taxon>
        <taxon>Alicyclobacillaceae</taxon>
        <taxon>Alicyclobacillus</taxon>
    </lineage>
</organism>
<proteinExistence type="predicted"/>
<dbReference type="EMBL" id="JAURUO010000004">
    <property type="protein sequence ID" value="MDP9728032.1"/>
    <property type="molecule type" value="Genomic_DNA"/>
</dbReference>
<dbReference type="Pfam" id="PF13686">
    <property type="entry name" value="DrsE_2"/>
    <property type="match status" value="1"/>
</dbReference>
<dbReference type="RefSeq" id="WP_306953596.1">
    <property type="nucleotide sequence ID" value="NZ_JAURUO010000004.1"/>
</dbReference>
<reference evidence="1 2" key="1">
    <citation type="submission" date="2023-07" db="EMBL/GenBank/DDBJ databases">
        <title>Genomic Encyclopedia of Type Strains, Phase IV (KMG-IV): sequencing the most valuable type-strain genomes for metagenomic binning, comparative biology and taxonomic classification.</title>
        <authorList>
            <person name="Goeker M."/>
        </authorList>
    </citation>
    <scope>NUCLEOTIDE SEQUENCE [LARGE SCALE GENOMIC DNA]</scope>
    <source>
        <strain evidence="1 2">DSM 25924</strain>
    </source>
</reference>
<dbReference type="InterPro" id="IPR027396">
    <property type="entry name" value="DsrEFH-like"/>
</dbReference>
<evidence type="ECO:0000313" key="1">
    <source>
        <dbReference type="EMBL" id="MDP9728032.1"/>
    </source>
</evidence>
<dbReference type="Proteomes" id="UP001229209">
    <property type="component" value="Unassembled WGS sequence"/>
</dbReference>
<name>A0ABT9LUU1_9BACL</name>
<gene>
    <name evidence="1" type="ORF">J2S04_000963</name>
</gene>
<accession>A0ABT9LUU1</accession>
<protein>
    <submittedName>
        <fullName evidence="1">Peroxiredoxin</fullName>
    </submittedName>
</protein>
<dbReference type="SUPFAM" id="SSF75169">
    <property type="entry name" value="DsrEFH-like"/>
    <property type="match status" value="1"/>
</dbReference>
<dbReference type="InterPro" id="IPR032836">
    <property type="entry name" value="DsrE2-like"/>
</dbReference>
<dbReference type="Gene3D" id="3.40.1260.10">
    <property type="entry name" value="DsrEFH-like"/>
    <property type="match status" value="1"/>
</dbReference>
<sequence length="121" mass="13757">MESEVLTLKIKKVVYFVARSENVPHVLQEALFRSPTQNVAIFFDLDGARALDEHYARLISQEKKINVFQLLQQARDAGIEMFVCQMNVMESCQIHCLDGIASAGVVTFLEYSYEADAIFSY</sequence>